<accession>A0A4U6VRV7</accession>
<dbReference type="AlphaFoldDB" id="A0A4U6VRV7"/>
<feature type="region of interest" description="Disordered" evidence="1">
    <location>
        <begin position="1"/>
        <end position="26"/>
    </location>
</feature>
<reference evidence="2" key="1">
    <citation type="submission" date="2019-03" db="EMBL/GenBank/DDBJ databases">
        <title>WGS assembly of Setaria viridis.</title>
        <authorList>
            <person name="Huang P."/>
            <person name="Jenkins J."/>
            <person name="Grimwood J."/>
            <person name="Barry K."/>
            <person name="Healey A."/>
            <person name="Mamidi S."/>
            <person name="Sreedasyam A."/>
            <person name="Shu S."/>
            <person name="Feldman M."/>
            <person name="Wu J."/>
            <person name="Yu Y."/>
            <person name="Chen C."/>
            <person name="Johnson J."/>
            <person name="Rokhsar D."/>
            <person name="Baxter I."/>
            <person name="Schmutz J."/>
            <person name="Brutnell T."/>
            <person name="Kellogg E."/>
        </authorList>
    </citation>
    <scope>NUCLEOTIDE SEQUENCE [LARGE SCALE GENOMIC DNA]</scope>
</reference>
<evidence type="ECO:0000313" key="2">
    <source>
        <dbReference type="EMBL" id="TKW31564.1"/>
    </source>
</evidence>
<evidence type="ECO:0000313" key="3">
    <source>
        <dbReference type="Proteomes" id="UP000298652"/>
    </source>
</evidence>
<dbReference type="Proteomes" id="UP000298652">
    <property type="component" value="Chromosome 2"/>
</dbReference>
<gene>
    <name evidence="2" type="ORF">SEVIR_2G113750v2</name>
</gene>
<protein>
    <submittedName>
        <fullName evidence="2">Uncharacterized protein</fullName>
    </submittedName>
</protein>
<evidence type="ECO:0000256" key="1">
    <source>
        <dbReference type="SAM" id="MobiDB-lite"/>
    </source>
</evidence>
<dbReference type="Gramene" id="TKW31564">
    <property type="protein sequence ID" value="TKW31564"/>
    <property type="gene ID" value="SEVIR_2G113750v2"/>
</dbReference>
<organism evidence="2 3">
    <name type="scientific">Setaria viridis</name>
    <name type="common">Green bristlegrass</name>
    <name type="synonym">Setaria italica subsp. viridis</name>
    <dbReference type="NCBI Taxonomy" id="4556"/>
    <lineage>
        <taxon>Eukaryota</taxon>
        <taxon>Viridiplantae</taxon>
        <taxon>Streptophyta</taxon>
        <taxon>Embryophyta</taxon>
        <taxon>Tracheophyta</taxon>
        <taxon>Spermatophyta</taxon>
        <taxon>Magnoliopsida</taxon>
        <taxon>Liliopsida</taxon>
        <taxon>Poales</taxon>
        <taxon>Poaceae</taxon>
        <taxon>PACMAD clade</taxon>
        <taxon>Panicoideae</taxon>
        <taxon>Panicodae</taxon>
        <taxon>Paniceae</taxon>
        <taxon>Cenchrinae</taxon>
        <taxon>Setaria</taxon>
    </lineage>
</organism>
<dbReference type="EMBL" id="CM016553">
    <property type="protein sequence ID" value="TKW31564.1"/>
    <property type="molecule type" value="Genomic_DNA"/>
</dbReference>
<sequence>MELRIMEASERNDWRDETSEHRGEPRAGGRRRRWWLRWGWSWNGTRALVRASGVVGWEGNSDLIEDACGNGAPESAGAGASRGKLHGRAGESRTSASTPAWIPRRVGSWRAGGSRLGLGECTIPVSLATRHVNWCLSVHLTASSHHKVCSGLGICLWDMHGTQFEAGHWQTELVHLRLQTGTTPMHFSWSRYKEIQPTLL</sequence>
<keyword evidence="3" id="KW-1185">Reference proteome</keyword>
<name>A0A4U6VRV7_SETVI</name>
<feature type="region of interest" description="Disordered" evidence="1">
    <location>
        <begin position="73"/>
        <end position="97"/>
    </location>
</feature>
<proteinExistence type="predicted"/>